<comment type="subcellular location">
    <subcellularLocation>
        <location evidence="1 14">Cytoplasm</location>
    </subcellularLocation>
</comment>
<dbReference type="PANTHER" id="PTHR43290">
    <property type="entry name" value="MEVALONATE KINASE"/>
    <property type="match status" value="1"/>
</dbReference>
<evidence type="ECO:0000313" key="17">
    <source>
        <dbReference type="EMBL" id="GMM52910.1"/>
    </source>
</evidence>
<evidence type="ECO:0000256" key="6">
    <source>
        <dbReference type="ARBA" id="ARBA00022679"/>
    </source>
</evidence>
<name>A0AAV5RNA8_STABA</name>
<dbReference type="GO" id="GO:0005829">
    <property type="term" value="C:cytosol"/>
    <property type="evidence" value="ECO:0007669"/>
    <property type="project" value="TreeGrafter"/>
</dbReference>
<feature type="domain" description="GHMP kinase C-terminal" evidence="16">
    <location>
        <begin position="293"/>
        <end position="356"/>
    </location>
</feature>
<comment type="caution">
    <text evidence="17">The sequence shown here is derived from an EMBL/GenBank/DDBJ whole genome shotgun (WGS) entry which is preliminary data.</text>
</comment>
<evidence type="ECO:0000256" key="1">
    <source>
        <dbReference type="ARBA" id="ARBA00004496"/>
    </source>
</evidence>
<dbReference type="GO" id="GO:0005524">
    <property type="term" value="F:ATP binding"/>
    <property type="evidence" value="ECO:0007669"/>
    <property type="project" value="UniProtKB-KW"/>
</dbReference>
<dbReference type="SUPFAM" id="SSF55060">
    <property type="entry name" value="GHMP Kinase, C-terminal domain"/>
    <property type="match status" value="1"/>
</dbReference>
<keyword evidence="6 14" id="KW-0808">Transferase</keyword>
<dbReference type="InterPro" id="IPR036554">
    <property type="entry name" value="GHMP_kinase_C_sf"/>
</dbReference>
<sequence length="398" mass="42073">MFTVSAPGKIILFGEHAVVYGCPAIATSVSLRTYITVEPSQAATNLIELRLPDLKMELDITAADLAGIGAFSGPVPSKLDPKLLAEVKEAAEKLVPGCSPLKLAAIVAFIYLYVCVYRSVSAEPRRFTVRSDLPLGAGLGSSASLSVALAAALLRAAGSIPPHIDSVESREKTHELVTQWSFIGECCIHGNPSGLDNLVATRGGAVRFTRNPSGAPTVTPLADVPKMGLLITDTKVSRSTNDLVARVRKFAENWPELFNKLMLSFTELVDSAHSVLESSNSADSQDTQVDQVSRLCELIELNHGLLATLAVSHPALERVREAGKASRVGSTKLTGAGGGGCAITVISTDSGETEIAEFKTQLGDEFAVFTTDIGGEGVGFAEGIADSVEEMKKLSWEY</sequence>
<keyword evidence="18" id="KW-1185">Reference proteome</keyword>
<keyword evidence="4 14" id="KW-0963">Cytoplasm</keyword>
<keyword evidence="10" id="KW-0460">Magnesium</keyword>
<dbReference type="AlphaFoldDB" id="A0AAV5RNA8"/>
<dbReference type="SUPFAM" id="SSF54211">
    <property type="entry name" value="Ribosomal protein S5 domain 2-like"/>
    <property type="match status" value="1"/>
</dbReference>
<evidence type="ECO:0000256" key="13">
    <source>
        <dbReference type="ARBA" id="ARBA00029438"/>
    </source>
</evidence>
<gene>
    <name evidence="17" type="ORF">DASB73_038730</name>
</gene>
<evidence type="ECO:0000259" key="15">
    <source>
        <dbReference type="Pfam" id="PF00288"/>
    </source>
</evidence>
<dbReference type="InterPro" id="IPR006203">
    <property type="entry name" value="GHMP_knse_ATP-bd_CS"/>
</dbReference>
<feature type="domain" description="GHMP kinase N-terminal" evidence="15">
    <location>
        <begin position="123"/>
        <end position="200"/>
    </location>
</feature>
<evidence type="ECO:0000256" key="2">
    <source>
        <dbReference type="ARBA" id="ARBA00006495"/>
    </source>
</evidence>
<dbReference type="InterPro" id="IPR013750">
    <property type="entry name" value="GHMP_kinase_C_dom"/>
</dbReference>
<keyword evidence="5 14" id="KW-0444">Lipid biosynthesis</keyword>
<proteinExistence type="inferred from homology"/>
<keyword evidence="7 14" id="KW-0547">Nucleotide-binding</keyword>
<dbReference type="Gene3D" id="3.30.70.890">
    <property type="entry name" value="GHMP kinase, C-terminal domain"/>
    <property type="match status" value="1"/>
</dbReference>
<evidence type="ECO:0000256" key="9">
    <source>
        <dbReference type="ARBA" id="ARBA00022840"/>
    </source>
</evidence>
<dbReference type="Pfam" id="PF00288">
    <property type="entry name" value="GHMP_kinases_N"/>
    <property type="match status" value="1"/>
</dbReference>
<reference evidence="17 18" key="1">
    <citation type="journal article" date="2023" name="Elife">
        <title>Identification of key yeast species and microbe-microbe interactions impacting larval growth of Drosophila in the wild.</title>
        <authorList>
            <person name="Mure A."/>
            <person name="Sugiura Y."/>
            <person name="Maeda R."/>
            <person name="Honda K."/>
            <person name="Sakurai N."/>
            <person name="Takahashi Y."/>
            <person name="Watada M."/>
            <person name="Katoh T."/>
            <person name="Gotoh A."/>
            <person name="Gotoh Y."/>
            <person name="Taniguchi I."/>
            <person name="Nakamura K."/>
            <person name="Hayashi T."/>
            <person name="Katayama T."/>
            <person name="Uemura T."/>
            <person name="Hattori Y."/>
        </authorList>
    </citation>
    <scope>NUCLEOTIDE SEQUENCE [LARGE SCALE GENOMIC DNA]</scope>
    <source>
        <strain evidence="17 18">SB-73</strain>
    </source>
</reference>
<dbReference type="EMBL" id="BTGC01000008">
    <property type="protein sequence ID" value="GMM52910.1"/>
    <property type="molecule type" value="Genomic_DNA"/>
</dbReference>
<dbReference type="InterPro" id="IPR006205">
    <property type="entry name" value="Mev_gal_kin"/>
</dbReference>
<dbReference type="PANTHER" id="PTHR43290:SF2">
    <property type="entry name" value="MEVALONATE KINASE"/>
    <property type="match status" value="1"/>
</dbReference>
<evidence type="ECO:0000256" key="14">
    <source>
        <dbReference type="RuleBase" id="RU363087"/>
    </source>
</evidence>
<dbReference type="InterPro" id="IPR006204">
    <property type="entry name" value="GHMP_kinase_N_dom"/>
</dbReference>
<dbReference type="Pfam" id="PF08544">
    <property type="entry name" value="GHMP_kinases_C"/>
    <property type="match status" value="1"/>
</dbReference>
<evidence type="ECO:0000256" key="11">
    <source>
        <dbReference type="ARBA" id="ARBA00023098"/>
    </source>
</evidence>
<comment type="pathway">
    <text evidence="13 14">Isoprenoid biosynthesis; isopentenyl diphosphate biosynthesis via mevalonate pathway; isopentenyl diphosphate from (R)-mevalonate: step 1/3.</text>
</comment>
<evidence type="ECO:0000256" key="5">
    <source>
        <dbReference type="ARBA" id="ARBA00022516"/>
    </source>
</evidence>
<keyword evidence="14" id="KW-1207">Sterol metabolism</keyword>
<dbReference type="GO" id="GO:0006696">
    <property type="term" value="P:ergosterol biosynthetic process"/>
    <property type="evidence" value="ECO:0007669"/>
    <property type="project" value="TreeGrafter"/>
</dbReference>
<evidence type="ECO:0000256" key="7">
    <source>
        <dbReference type="ARBA" id="ARBA00022741"/>
    </source>
</evidence>
<keyword evidence="14" id="KW-0756">Sterol biosynthesis</keyword>
<dbReference type="PROSITE" id="PS00627">
    <property type="entry name" value="GHMP_KINASES_ATP"/>
    <property type="match status" value="1"/>
</dbReference>
<keyword evidence="14" id="KW-0753">Steroid metabolism</keyword>
<dbReference type="InterPro" id="IPR014721">
    <property type="entry name" value="Ribsml_uS5_D2-typ_fold_subgr"/>
</dbReference>
<evidence type="ECO:0000256" key="8">
    <source>
        <dbReference type="ARBA" id="ARBA00022777"/>
    </source>
</evidence>
<dbReference type="PRINTS" id="PR00959">
    <property type="entry name" value="MEVGALKINASE"/>
</dbReference>
<evidence type="ECO:0000256" key="10">
    <source>
        <dbReference type="ARBA" id="ARBA00022842"/>
    </source>
</evidence>
<evidence type="ECO:0000256" key="4">
    <source>
        <dbReference type="ARBA" id="ARBA00022490"/>
    </source>
</evidence>
<dbReference type="EC" id="2.7.1.36" evidence="3 14"/>
<keyword evidence="14" id="KW-0752">Steroid biosynthesis</keyword>
<evidence type="ECO:0000256" key="12">
    <source>
        <dbReference type="ARBA" id="ARBA00029310"/>
    </source>
</evidence>
<comment type="similarity">
    <text evidence="2 14">Belongs to the GHMP kinase family. Mevalonate kinase subfamily.</text>
</comment>
<dbReference type="NCBIfam" id="TIGR00549">
    <property type="entry name" value="mevalon_kin"/>
    <property type="match status" value="1"/>
</dbReference>
<dbReference type="Gene3D" id="3.30.230.10">
    <property type="match status" value="1"/>
</dbReference>
<dbReference type="GO" id="GO:0019287">
    <property type="term" value="P:isopentenyl diphosphate biosynthetic process, mevalonate pathway"/>
    <property type="evidence" value="ECO:0007669"/>
    <property type="project" value="TreeGrafter"/>
</dbReference>
<accession>A0AAV5RNA8</accession>
<keyword evidence="9 14" id="KW-0067">ATP-binding</keyword>
<dbReference type="GO" id="GO:0004496">
    <property type="term" value="F:mevalonate kinase activity"/>
    <property type="evidence" value="ECO:0007669"/>
    <property type="project" value="UniProtKB-EC"/>
</dbReference>
<comment type="catalytic activity">
    <reaction evidence="12">
        <text>(R)-mevalonate + ATP = (R)-5-phosphomevalonate + ADP + H(+)</text>
        <dbReference type="Rhea" id="RHEA:17065"/>
        <dbReference type="ChEBI" id="CHEBI:15378"/>
        <dbReference type="ChEBI" id="CHEBI:30616"/>
        <dbReference type="ChEBI" id="CHEBI:36464"/>
        <dbReference type="ChEBI" id="CHEBI:58146"/>
        <dbReference type="ChEBI" id="CHEBI:456216"/>
        <dbReference type="EC" id="2.7.1.36"/>
    </reaction>
    <physiologicalReaction direction="left-to-right" evidence="12">
        <dbReference type="Rhea" id="RHEA:17066"/>
    </physiologicalReaction>
</comment>
<keyword evidence="11 14" id="KW-0443">Lipid metabolism</keyword>
<protein>
    <recommendedName>
        <fullName evidence="3 14">Mevalonate kinase</fullName>
        <shortName evidence="14">MK</shortName>
        <ecNumber evidence="3 14">2.7.1.36</ecNumber>
    </recommendedName>
</protein>
<evidence type="ECO:0000313" key="18">
    <source>
        <dbReference type="Proteomes" id="UP001362899"/>
    </source>
</evidence>
<dbReference type="Proteomes" id="UP001362899">
    <property type="component" value="Unassembled WGS sequence"/>
</dbReference>
<dbReference type="InterPro" id="IPR020568">
    <property type="entry name" value="Ribosomal_Su5_D2-typ_SF"/>
</dbReference>
<evidence type="ECO:0000259" key="16">
    <source>
        <dbReference type="Pfam" id="PF08544"/>
    </source>
</evidence>
<evidence type="ECO:0000256" key="3">
    <source>
        <dbReference type="ARBA" id="ARBA00012103"/>
    </source>
</evidence>
<keyword evidence="8 14" id="KW-0418">Kinase</keyword>
<organism evidence="17 18">
    <name type="scientific">Starmerella bacillaris</name>
    <name type="common">Yeast</name>
    <name type="synonym">Candida zemplinina</name>
    <dbReference type="NCBI Taxonomy" id="1247836"/>
    <lineage>
        <taxon>Eukaryota</taxon>
        <taxon>Fungi</taxon>
        <taxon>Dikarya</taxon>
        <taxon>Ascomycota</taxon>
        <taxon>Saccharomycotina</taxon>
        <taxon>Dipodascomycetes</taxon>
        <taxon>Dipodascales</taxon>
        <taxon>Trichomonascaceae</taxon>
        <taxon>Starmerella</taxon>
    </lineage>
</organism>
<comment type="function">
    <text evidence="14">Mevalonate kinase; part of the second module of ergosterol biosynthesis pathway that includes the middle steps of the pathway. The second module is carried out in the vacuole and involves the formation of farnesyl diphosphate, which is also an important intermediate in the biosynthesis of ubiquinone, dolichol, heme and prenylated proteins.</text>
</comment>